<feature type="compositionally biased region" description="Basic residues" evidence="1">
    <location>
        <begin position="196"/>
        <end position="217"/>
    </location>
</feature>
<feature type="region of interest" description="Disordered" evidence="1">
    <location>
        <begin position="156"/>
        <end position="217"/>
    </location>
</feature>
<keyword evidence="2" id="KW-0732">Signal</keyword>
<evidence type="ECO:0000256" key="2">
    <source>
        <dbReference type="SAM" id="SignalP"/>
    </source>
</evidence>
<organism evidence="3 4">
    <name type="scientific">Hypsibius exemplaris</name>
    <name type="common">Freshwater tardigrade</name>
    <dbReference type="NCBI Taxonomy" id="2072580"/>
    <lineage>
        <taxon>Eukaryota</taxon>
        <taxon>Metazoa</taxon>
        <taxon>Ecdysozoa</taxon>
        <taxon>Tardigrada</taxon>
        <taxon>Eutardigrada</taxon>
        <taxon>Parachela</taxon>
        <taxon>Hypsibioidea</taxon>
        <taxon>Hypsibiidae</taxon>
        <taxon>Hypsibius</taxon>
    </lineage>
</organism>
<dbReference type="EMBL" id="MTYJ01000157">
    <property type="protein sequence ID" value="OQV11951.1"/>
    <property type="molecule type" value="Genomic_DNA"/>
</dbReference>
<dbReference type="AlphaFoldDB" id="A0A1W0W9R5"/>
<gene>
    <name evidence="3" type="ORF">BV898_13746</name>
</gene>
<dbReference type="Proteomes" id="UP000192578">
    <property type="component" value="Unassembled WGS sequence"/>
</dbReference>
<evidence type="ECO:0000313" key="4">
    <source>
        <dbReference type="Proteomes" id="UP000192578"/>
    </source>
</evidence>
<reference evidence="4" key="1">
    <citation type="submission" date="2017-01" db="EMBL/GenBank/DDBJ databases">
        <title>Comparative genomics of anhydrobiosis in the tardigrade Hypsibius dujardini.</title>
        <authorList>
            <person name="Yoshida Y."/>
            <person name="Koutsovoulos G."/>
            <person name="Laetsch D."/>
            <person name="Stevens L."/>
            <person name="Kumar S."/>
            <person name="Horikawa D."/>
            <person name="Ishino K."/>
            <person name="Komine S."/>
            <person name="Tomita M."/>
            <person name="Blaxter M."/>
            <person name="Arakawa K."/>
        </authorList>
    </citation>
    <scope>NUCLEOTIDE SEQUENCE [LARGE SCALE GENOMIC DNA]</scope>
    <source>
        <strain evidence="4">Z151</strain>
    </source>
</reference>
<accession>A0A1W0W9R5</accession>
<feature type="compositionally biased region" description="Basic and acidic residues" evidence="1">
    <location>
        <begin position="162"/>
        <end position="195"/>
    </location>
</feature>
<protein>
    <submittedName>
        <fullName evidence="3">Uncharacterized protein</fullName>
    </submittedName>
</protein>
<sequence>MDLTKWIVSFWVFRIATCSLTPTGLPFRLQMNNFAVKPPLTGTKTGSSNRMLNTVEPYPTILQLNESNTGNYHKQFFYYDTGPNGTRIISITESFTHGATAAPLPVTSTLPILKQVVTSTGASQYYSTKIPGKLNRSVSSIHPVVINGNRLVKAGGSTEGGSAEHIHDDGRKGEVIGRGDGSGKRWRVEGDEGRLRGTRKQLRSREKAKKVHRKRKN</sequence>
<proteinExistence type="predicted"/>
<evidence type="ECO:0000256" key="1">
    <source>
        <dbReference type="SAM" id="MobiDB-lite"/>
    </source>
</evidence>
<comment type="caution">
    <text evidence="3">The sequence shown here is derived from an EMBL/GenBank/DDBJ whole genome shotgun (WGS) entry which is preliminary data.</text>
</comment>
<evidence type="ECO:0000313" key="3">
    <source>
        <dbReference type="EMBL" id="OQV11951.1"/>
    </source>
</evidence>
<feature type="chain" id="PRO_5012958222" evidence="2">
    <location>
        <begin position="19"/>
        <end position="217"/>
    </location>
</feature>
<keyword evidence="4" id="KW-1185">Reference proteome</keyword>
<feature type="signal peptide" evidence="2">
    <location>
        <begin position="1"/>
        <end position="18"/>
    </location>
</feature>
<name>A0A1W0W9R5_HYPEX</name>